<feature type="transmembrane region" description="Helical" evidence="1">
    <location>
        <begin position="156"/>
        <end position="180"/>
    </location>
</feature>
<keyword evidence="1" id="KW-0472">Membrane</keyword>
<feature type="transmembrane region" description="Helical" evidence="1">
    <location>
        <begin position="33"/>
        <end position="50"/>
    </location>
</feature>
<proteinExistence type="predicted"/>
<dbReference type="EMBL" id="CACVAS010000058">
    <property type="protein sequence ID" value="CAA6812180.1"/>
    <property type="molecule type" value="Genomic_DNA"/>
</dbReference>
<keyword evidence="1" id="KW-1133">Transmembrane helix</keyword>
<keyword evidence="1" id="KW-0812">Transmembrane</keyword>
<feature type="transmembrane region" description="Helical" evidence="1">
    <location>
        <begin position="56"/>
        <end position="75"/>
    </location>
</feature>
<evidence type="ECO:0000256" key="1">
    <source>
        <dbReference type="SAM" id="Phobius"/>
    </source>
</evidence>
<gene>
    <name evidence="2" type="ORF">HELGO_WM257</name>
</gene>
<name>A0A6S6T9W9_9BACT</name>
<accession>A0A6S6T9W9</accession>
<evidence type="ECO:0000313" key="2">
    <source>
        <dbReference type="EMBL" id="CAA6812180.1"/>
    </source>
</evidence>
<reference evidence="2" key="1">
    <citation type="submission" date="2020-01" db="EMBL/GenBank/DDBJ databases">
        <authorList>
            <person name="Meier V. D."/>
            <person name="Meier V D."/>
        </authorList>
    </citation>
    <scope>NUCLEOTIDE SEQUENCE</scope>
    <source>
        <strain evidence="2">HLG_WM_MAG_01</strain>
    </source>
</reference>
<dbReference type="AlphaFoldDB" id="A0A6S6T9W9"/>
<organism evidence="2">
    <name type="scientific">uncultured Sulfurovum sp</name>
    <dbReference type="NCBI Taxonomy" id="269237"/>
    <lineage>
        <taxon>Bacteria</taxon>
        <taxon>Pseudomonadati</taxon>
        <taxon>Campylobacterota</taxon>
        <taxon>Epsilonproteobacteria</taxon>
        <taxon>Campylobacterales</taxon>
        <taxon>Sulfurovaceae</taxon>
        <taxon>Sulfurovum</taxon>
        <taxon>environmental samples</taxon>
    </lineage>
</organism>
<sequence>MAVIKKNITMEKGSNNLKFEQIKREVEYNKRNYLLFSIIFVIGAILGTYLKSMPFFLIVLSSLLLFYWENINIFFSNFKYTMDKTNFKFYIPYIYDNNKKLYNVRVDGISLAKEVKVFSKGKSYIFTASEELSNEYKHYIVEILNFKDIFYDSNRLNIFFTMSVLIINILYMLIMLSLYVNKDSSVFLSKEVLIILCTVVFFITIIFILGKVNPVSKNLTKYLDDNKLSSILDKVTIHKSIDGNLSEVTMTEVKTFFDETIKTINDRKAQVLQISTPIFYLAQMTILVSYQ</sequence>
<protein>
    <submittedName>
        <fullName evidence="2">Uncharacterized protein</fullName>
    </submittedName>
</protein>
<feature type="transmembrane region" description="Helical" evidence="1">
    <location>
        <begin position="192"/>
        <end position="212"/>
    </location>
</feature>